<proteinExistence type="predicted"/>
<name>A0A919T916_9ACTN</name>
<evidence type="ECO:0000313" key="2">
    <source>
        <dbReference type="Proteomes" id="UP000677082"/>
    </source>
</evidence>
<reference evidence="1 2" key="1">
    <citation type="submission" date="2021-03" db="EMBL/GenBank/DDBJ databases">
        <title>Whole genome shotgun sequence of Actinoplanes toevensis NBRC 105298.</title>
        <authorList>
            <person name="Komaki H."/>
            <person name="Tamura T."/>
        </authorList>
    </citation>
    <scope>NUCLEOTIDE SEQUENCE [LARGE SCALE GENOMIC DNA]</scope>
    <source>
        <strain evidence="1 2">NBRC 105298</strain>
    </source>
</reference>
<dbReference type="AlphaFoldDB" id="A0A919T916"/>
<keyword evidence="2" id="KW-1185">Reference proteome</keyword>
<accession>A0A919T916</accession>
<dbReference type="RefSeq" id="WP_246606863.1">
    <property type="nucleotide sequence ID" value="NZ_BOQN01000038.1"/>
</dbReference>
<evidence type="ECO:0000313" key="1">
    <source>
        <dbReference type="EMBL" id="GIM90937.1"/>
    </source>
</evidence>
<comment type="caution">
    <text evidence="1">The sequence shown here is derived from an EMBL/GenBank/DDBJ whole genome shotgun (WGS) entry which is preliminary data.</text>
</comment>
<dbReference type="Proteomes" id="UP000677082">
    <property type="component" value="Unassembled WGS sequence"/>
</dbReference>
<organism evidence="1 2">
    <name type="scientific">Paractinoplanes toevensis</name>
    <dbReference type="NCBI Taxonomy" id="571911"/>
    <lineage>
        <taxon>Bacteria</taxon>
        <taxon>Bacillati</taxon>
        <taxon>Actinomycetota</taxon>
        <taxon>Actinomycetes</taxon>
        <taxon>Micromonosporales</taxon>
        <taxon>Micromonosporaceae</taxon>
        <taxon>Paractinoplanes</taxon>
    </lineage>
</organism>
<sequence length="172" mass="18747">MRLPFRRRDEPVTPDVVGHALRAPSRLHSFNRYEIKYLLPTEQVPVLRAELAARLDADSYSPAGGYGVWSPAGHPPRPAAGRDRPVTVLRAQRHDRLGLPVHPPQRVLQPVPGTSSTVGSSEFELVSLESIRGGALTELTYTVRLKKGTEPGTLIAALGEVTVLTGYDQADL</sequence>
<dbReference type="EMBL" id="BOQN01000038">
    <property type="protein sequence ID" value="GIM90937.1"/>
    <property type="molecule type" value="Genomic_DNA"/>
</dbReference>
<protein>
    <submittedName>
        <fullName evidence="1">Uncharacterized protein</fullName>
    </submittedName>
</protein>
<gene>
    <name evidence="1" type="ORF">Ato02nite_027300</name>
</gene>